<sequence length="219" mass="24427">MRDDPSVVALVMRARAGEKDAWDEIVERYAPLVWSICKAFRLSRADADDVGQTVWLSLVEQLPRLREPAALPGWLATATRRECLRLAHGAERQQRLSQQVDQEALVDERAAALDQDLLDAERNAALMAGFRQLEARCRELLAMLMRVPSASYAEISGKLSMPVGAIGPTRARCLAKLRRSPAVAALIRSERETQEEGERHGHAVVEGRRQVARRAQTGR</sequence>
<comment type="caution">
    <text evidence="8">The sequence shown here is derived from an EMBL/GenBank/DDBJ whole genome shotgun (WGS) entry which is preliminary data.</text>
</comment>
<dbReference type="Gene3D" id="1.10.10.10">
    <property type="entry name" value="Winged helix-like DNA-binding domain superfamily/Winged helix DNA-binding domain"/>
    <property type="match status" value="1"/>
</dbReference>
<protein>
    <submittedName>
        <fullName evidence="8">Sigma-70 family RNA polymerase sigma factor</fullName>
    </submittedName>
</protein>
<dbReference type="PANTHER" id="PTHR43133:SF8">
    <property type="entry name" value="RNA POLYMERASE SIGMA FACTOR HI_1459-RELATED"/>
    <property type="match status" value="1"/>
</dbReference>
<evidence type="ECO:0000256" key="3">
    <source>
        <dbReference type="ARBA" id="ARBA00023082"/>
    </source>
</evidence>
<dbReference type="InterPro" id="IPR007627">
    <property type="entry name" value="RNA_pol_sigma70_r2"/>
</dbReference>
<dbReference type="InterPro" id="IPR039425">
    <property type="entry name" value="RNA_pol_sigma-70-like"/>
</dbReference>
<evidence type="ECO:0000256" key="2">
    <source>
        <dbReference type="ARBA" id="ARBA00023015"/>
    </source>
</evidence>
<evidence type="ECO:0000256" key="4">
    <source>
        <dbReference type="ARBA" id="ARBA00023125"/>
    </source>
</evidence>
<feature type="domain" description="RNA polymerase sigma-70 region 2" evidence="7">
    <location>
        <begin position="25"/>
        <end position="86"/>
    </location>
</feature>
<feature type="region of interest" description="Disordered" evidence="6">
    <location>
        <begin position="190"/>
        <end position="219"/>
    </location>
</feature>
<dbReference type="SUPFAM" id="SSF88659">
    <property type="entry name" value="Sigma3 and sigma4 domains of RNA polymerase sigma factors"/>
    <property type="match status" value="1"/>
</dbReference>
<dbReference type="SUPFAM" id="SSF88946">
    <property type="entry name" value="Sigma2 domain of RNA polymerase sigma factors"/>
    <property type="match status" value="1"/>
</dbReference>
<evidence type="ECO:0000256" key="5">
    <source>
        <dbReference type="ARBA" id="ARBA00023163"/>
    </source>
</evidence>
<evidence type="ECO:0000256" key="6">
    <source>
        <dbReference type="SAM" id="MobiDB-lite"/>
    </source>
</evidence>
<evidence type="ECO:0000313" key="8">
    <source>
        <dbReference type="EMBL" id="MDA0645192.1"/>
    </source>
</evidence>
<keyword evidence="9" id="KW-1185">Reference proteome</keyword>
<keyword evidence="3" id="KW-0731">Sigma factor</keyword>
<reference evidence="8 9" key="1">
    <citation type="submission" date="2022-11" db="EMBL/GenBank/DDBJ databases">
        <title>Nonomuraea corallina sp. nov., a new species of the genus Nonomuraea isolated from sea side sediment in Thai sea.</title>
        <authorList>
            <person name="Ngamcharungchit C."/>
            <person name="Matsumoto A."/>
            <person name="Suriyachadkun C."/>
            <person name="Panbangred W."/>
            <person name="Inahashi Y."/>
            <person name="Intra B."/>
        </authorList>
    </citation>
    <scope>NUCLEOTIDE SEQUENCE [LARGE SCALE GENOMIC DNA]</scope>
    <source>
        <strain evidence="8 9">DSM 43553</strain>
    </source>
</reference>
<dbReference type="InterPro" id="IPR013325">
    <property type="entry name" value="RNA_pol_sigma_r2"/>
</dbReference>
<dbReference type="Proteomes" id="UP001212498">
    <property type="component" value="Unassembled WGS sequence"/>
</dbReference>
<dbReference type="NCBIfam" id="TIGR02937">
    <property type="entry name" value="sigma70-ECF"/>
    <property type="match status" value="1"/>
</dbReference>
<evidence type="ECO:0000259" key="7">
    <source>
        <dbReference type="Pfam" id="PF04542"/>
    </source>
</evidence>
<accession>A0ABT4T6R5</accession>
<evidence type="ECO:0000313" key="9">
    <source>
        <dbReference type="Proteomes" id="UP001212498"/>
    </source>
</evidence>
<name>A0ABT4T6R5_9ACTN</name>
<feature type="compositionally biased region" description="Basic and acidic residues" evidence="6">
    <location>
        <begin position="190"/>
        <end position="209"/>
    </location>
</feature>
<keyword evidence="5" id="KW-0804">Transcription</keyword>
<gene>
    <name evidence="8" type="ORF">OUY24_31580</name>
</gene>
<dbReference type="InterPro" id="IPR014284">
    <property type="entry name" value="RNA_pol_sigma-70_dom"/>
</dbReference>
<dbReference type="Gene3D" id="1.10.1740.10">
    <property type="match status" value="1"/>
</dbReference>
<keyword evidence="2" id="KW-0805">Transcription regulation</keyword>
<dbReference type="InterPro" id="IPR013324">
    <property type="entry name" value="RNA_pol_sigma_r3/r4-like"/>
</dbReference>
<proteinExistence type="inferred from homology"/>
<organism evidence="8 9">
    <name type="scientific">Nonomuraea ferruginea</name>
    <dbReference type="NCBI Taxonomy" id="46174"/>
    <lineage>
        <taxon>Bacteria</taxon>
        <taxon>Bacillati</taxon>
        <taxon>Actinomycetota</taxon>
        <taxon>Actinomycetes</taxon>
        <taxon>Streptosporangiales</taxon>
        <taxon>Streptosporangiaceae</taxon>
        <taxon>Nonomuraea</taxon>
    </lineage>
</organism>
<dbReference type="PANTHER" id="PTHR43133">
    <property type="entry name" value="RNA POLYMERASE ECF-TYPE SIGMA FACTO"/>
    <property type="match status" value="1"/>
</dbReference>
<keyword evidence="4" id="KW-0238">DNA-binding</keyword>
<evidence type="ECO:0000256" key="1">
    <source>
        <dbReference type="ARBA" id="ARBA00010641"/>
    </source>
</evidence>
<dbReference type="InterPro" id="IPR036388">
    <property type="entry name" value="WH-like_DNA-bd_sf"/>
</dbReference>
<comment type="similarity">
    <text evidence="1">Belongs to the sigma-70 factor family. ECF subfamily.</text>
</comment>
<dbReference type="RefSeq" id="WP_271278930.1">
    <property type="nucleotide sequence ID" value="NZ_BAABFD010000002.1"/>
</dbReference>
<dbReference type="Pfam" id="PF04542">
    <property type="entry name" value="Sigma70_r2"/>
    <property type="match status" value="1"/>
</dbReference>
<dbReference type="EMBL" id="JAPNUD010000126">
    <property type="protein sequence ID" value="MDA0645192.1"/>
    <property type="molecule type" value="Genomic_DNA"/>
</dbReference>